<protein>
    <submittedName>
        <fullName evidence="1">Uncharacterized protein</fullName>
    </submittedName>
</protein>
<proteinExistence type="predicted"/>
<gene>
    <name evidence="1" type="primary">orf06720</name>
    <name evidence="1" type="ORF">Q903MT_gene6665</name>
</gene>
<keyword evidence="1" id="KW-0496">Mitochondrion</keyword>
<geneLocation type="mitochondrion" evidence="1"/>
<organism evidence="1">
    <name type="scientific">Picea sitchensis</name>
    <name type="common">Sitka spruce</name>
    <name type="synonym">Pinus sitchensis</name>
    <dbReference type="NCBI Taxonomy" id="3332"/>
    <lineage>
        <taxon>Eukaryota</taxon>
        <taxon>Viridiplantae</taxon>
        <taxon>Streptophyta</taxon>
        <taxon>Embryophyta</taxon>
        <taxon>Tracheophyta</taxon>
        <taxon>Spermatophyta</taxon>
        <taxon>Pinopsida</taxon>
        <taxon>Pinidae</taxon>
        <taxon>Conifers I</taxon>
        <taxon>Pinales</taxon>
        <taxon>Pinaceae</taxon>
        <taxon>Picea</taxon>
    </lineage>
</organism>
<sequence length="68" mass="7406">MAIESIYLGTLPKHLHLRSLLVLPSLNISITKEIPLPVVEPACAPSMARSRTSLESGWPGRGTQIPLF</sequence>
<accession>A0A6B9XRR0</accession>
<name>A0A6B9XRR0_PICSI</name>
<dbReference type="EMBL" id="MK697705">
    <property type="protein sequence ID" value="QHR92618.1"/>
    <property type="molecule type" value="Genomic_DNA"/>
</dbReference>
<reference evidence="1" key="1">
    <citation type="submission" date="2019-03" db="EMBL/GenBank/DDBJ databases">
        <title>Largest Complete Mitochondrial Genome of a Gymnosperm, Sitka Spruce (Picea sitchensis), Indicates Complex Physical Structure.</title>
        <authorList>
            <person name="Jackman S.D."/>
            <person name="Coombe L."/>
            <person name="Warren R."/>
            <person name="Kirk H."/>
            <person name="Trinh E."/>
            <person name="McLeod T."/>
            <person name="Pleasance S."/>
            <person name="Pandoh P."/>
            <person name="Zhao Y."/>
            <person name="Coope R."/>
            <person name="Bousquet J."/>
            <person name="Bohlmann J.C."/>
            <person name="Jones S.J.M."/>
            <person name="Birol I."/>
        </authorList>
    </citation>
    <scope>NUCLEOTIDE SEQUENCE</scope>
    <source>
        <strain evidence="1">Q903</strain>
    </source>
</reference>
<evidence type="ECO:0000313" key="1">
    <source>
        <dbReference type="EMBL" id="QHR92618.1"/>
    </source>
</evidence>
<dbReference type="AlphaFoldDB" id="A0A6B9XRR0"/>